<dbReference type="Proteomes" id="UP000189677">
    <property type="component" value="Chromosome"/>
</dbReference>
<feature type="transmembrane region" description="Helical" evidence="6">
    <location>
        <begin position="170"/>
        <end position="189"/>
    </location>
</feature>
<comment type="similarity">
    <text evidence="6">Belongs to the ABC-2 integral membrane protein family.</text>
</comment>
<reference evidence="8 9" key="1">
    <citation type="submission" date="2016-11" db="EMBL/GenBank/DDBJ databases">
        <title>Complete genome sequence of Streptomyces niveus SCSIO 3406.</title>
        <authorList>
            <person name="Zhu Q."/>
            <person name="Cheng W."/>
            <person name="Song Y."/>
            <person name="Li Q."/>
            <person name="Ju J."/>
        </authorList>
    </citation>
    <scope>NUCLEOTIDE SEQUENCE [LARGE SCALE GENOMIC DNA]</scope>
    <source>
        <strain evidence="8 9">SCSIO 3406</strain>
    </source>
</reference>
<dbReference type="GO" id="GO:0043190">
    <property type="term" value="C:ATP-binding cassette (ABC) transporter complex"/>
    <property type="evidence" value="ECO:0007669"/>
    <property type="project" value="InterPro"/>
</dbReference>
<evidence type="ECO:0000256" key="5">
    <source>
        <dbReference type="ARBA" id="ARBA00023251"/>
    </source>
</evidence>
<evidence type="ECO:0000256" key="2">
    <source>
        <dbReference type="ARBA" id="ARBA00022692"/>
    </source>
</evidence>
<keyword evidence="3 6" id="KW-1133">Transmembrane helix</keyword>
<dbReference type="RefSeq" id="WP_078074989.1">
    <property type="nucleotide sequence ID" value="NZ_CP018047.1"/>
</dbReference>
<keyword evidence="6" id="KW-1003">Cell membrane</keyword>
<dbReference type="PRINTS" id="PR00164">
    <property type="entry name" value="ABC2TRNSPORT"/>
</dbReference>
<evidence type="ECO:0000256" key="4">
    <source>
        <dbReference type="ARBA" id="ARBA00023136"/>
    </source>
</evidence>
<feature type="transmembrane region" description="Helical" evidence="6">
    <location>
        <begin position="226"/>
        <end position="244"/>
    </location>
</feature>
<name>A0A1U9QQA5_STRNV</name>
<keyword evidence="9" id="KW-1185">Reference proteome</keyword>
<proteinExistence type="inferred from homology"/>
<organism evidence="8 9">
    <name type="scientific">Streptomyces niveus</name>
    <name type="common">Streptomyces spheroides</name>
    <dbReference type="NCBI Taxonomy" id="193462"/>
    <lineage>
        <taxon>Bacteria</taxon>
        <taxon>Bacillati</taxon>
        <taxon>Actinomycetota</taxon>
        <taxon>Actinomycetes</taxon>
        <taxon>Kitasatosporales</taxon>
        <taxon>Streptomycetaceae</taxon>
        <taxon>Streptomyces</taxon>
    </lineage>
</organism>
<dbReference type="GO" id="GO:0140359">
    <property type="term" value="F:ABC-type transporter activity"/>
    <property type="evidence" value="ECO:0007669"/>
    <property type="project" value="InterPro"/>
</dbReference>
<dbReference type="PANTHER" id="PTHR43027:SF2">
    <property type="entry name" value="TRANSPORT PERMEASE PROTEIN"/>
    <property type="match status" value="1"/>
</dbReference>
<dbReference type="GO" id="GO:0046677">
    <property type="term" value="P:response to antibiotic"/>
    <property type="evidence" value="ECO:0007669"/>
    <property type="project" value="UniProtKB-KW"/>
</dbReference>
<keyword evidence="2 6" id="KW-0812">Transmembrane</keyword>
<dbReference type="Pfam" id="PF01061">
    <property type="entry name" value="ABC2_membrane"/>
    <property type="match status" value="1"/>
</dbReference>
<evidence type="ECO:0000259" key="7">
    <source>
        <dbReference type="PROSITE" id="PS51012"/>
    </source>
</evidence>
<feature type="transmembrane region" description="Helical" evidence="6">
    <location>
        <begin position="102"/>
        <end position="125"/>
    </location>
</feature>
<evidence type="ECO:0000313" key="8">
    <source>
        <dbReference type="EMBL" id="AQU66458.1"/>
    </source>
</evidence>
<keyword evidence="5" id="KW-0046">Antibiotic resistance</keyword>
<dbReference type="AlphaFoldDB" id="A0A1U9QQA5"/>
<evidence type="ECO:0000256" key="3">
    <source>
        <dbReference type="ARBA" id="ARBA00022989"/>
    </source>
</evidence>
<dbReference type="EMBL" id="CP018047">
    <property type="protein sequence ID" value="AQU66458.1"/>
    <property type="molecule type" value="Genomic_DNA"/>
</dbReference>
<protein>
    <recommendedName>
        <fullName evidence="6">Transport permease protein</fullName>
    </recommendedName>
</protein>
<dbReference type="InterPro" id="IPR052902">
    <property type="entry name" value="ABC-2_transporter"/>
</dbReference>
<keyword evidence="4 6" id="KW-0472">Membrane</keyword>
<evidence type="ECO:0000313" key="9">
    <source>
        <dbReference type="Proteomes" id="UP000189677"/>
    </source>
</evidence>
<evidence type="ECO:0000256" key="6">
    <source>
        <dbReference type="RuleBase" id="RU361157"/>
    </source>
</evidence>
<dbReference type="PROSITE" id="PS51012">
    <property type="entry name" value="ABC_TM2"/>
    <property type="match status" value="1"/>
</dbReference>
<dbReference type="PANTHER" id="PTHR43027">
    <property type="entry name" value="DOXORUBICIN RESISTANCE ABC TRANSPORTER PERMEASE PROTEIN DRRC-RELATED"/>
    <property type="match status" value="1"/>
</dbReference>
<comment type="subcellular location">
    <subcellularLocation>
        <location evidence="6">Cell membrane</location>
        <topology evidence="6">Multi-pass membrane protein</topology>
    </subcellularLocation>
    <subcellularLocation>
        <location evidence="1">Membrane</location>
        <topology evidence="1">Multi-pass membrane protein</topology>
    </subcellularLocation>
</comment>
<keyword evidence="6" id="KW-0813">Transport</keyword>
<evidence type="ECO:0000256" key="1">
    <source>
        <dbReference type="ARBA" id="ARBA00004141"/>
    </source>
</evidence>
<dbReference type="InterPro" id="IPR000412">
    <property type="entry name" value="ABC_2_transport"/>
</dbReference>
<sequence length="247" mass="25935">MASASTAVLKTEARLLTREPGVLFWIITFPTLLMVILGLIPGFDDPDPDLGGRRVIDLYVPVAALLAVIMAGLQAMPPILIGYRERGILRRMSTTPVRPTTLLVSQLVLLGGGALASAVLVIAVGRIAFGVALPGQIAGYLLALILATAGALALGGLVCAIAPTQKAGQAIGSALFFPSMFTAGVWLPVQTMPDLLRDIVGYSPMGAASEALDAAMRGGWPHWVDLGVLALWTVLLTAGAARWFRWE</sequence>
<dbReference type="InterPro" id="IPR013525">
    <property type="entry name" value="ABC2_TM"/>
</dbReference>
<dbReference type="PIRSF" id="PIRSF006648">
    <property type="entry name" value="DrrB"/>
    <property type="match status" value="1"/>
</dbReference>
<dbReference type="InterPro" id="IPR047817">
    <property type="entry name" value="ABC2_TM_bact-type"/>
</dbReference>
<gene>
    <name evidence="8" type="ORF">BBN63_09545</name>
</gene>
<dbReference type="OrthoDB" id="3217868at2"/>
<feature type="domain" description="ABC transmembrane type-2" evidence="7">
    <location>
        <begin position="21"/>
        <end position="247"/>
    </location>
</feature>
<feature type="transmembrane region" description="Helical" evidence="6">
    <location>
        <begin position="21"/>
        <end position="43"/>
    </location>
</feature>
<feature type="transmembrane region" description="Helical" evidence="6">
    <location>
        <begin position="58"/>
        <end position="81"/>
    </location>
</feature>
<accession>A0A1U9QQA5</accession>
<dbReference type="KEGG" id="snw:BBN63_09545"/>
<feature type="transmembrane region" description="Helical" evidence="6">
    <location>
        <begin position="137"/>
        <end position="163"/>
    </location>
</feature>